<dbReference type="AlphaFoldDB" id="A0A1S1YTC3"/>
<dbReference type="SUPFAM" id="SSF49785">
    <property type="entry name" value="Galactose-binding domain-like"/>
    <property type="match status" value="1"/>
</dbReference>
<dbReference type="STRING" id="915059.NH26_22000"/>
<proteinExistence type="inferred from homology"/>
<keyword evidence="4" id="KW-0732">Signal</keyword>
<evidence type="ECO:0000256" key="3">
    <source>
        <dbReference type="ARBA" id="ARBA00023295"/>
    </source>
</evidence>
<dbReference type="InterPro" id="IPR006102">
    <property type="entry name" value="Ig-like_GH2"/>
</dbReference>
<dbReference type="InterPro" id="IPR036156">
    <property type="entry name" value="Beta-gal/glucu_dom_sf"/>
</dbReference>
<evidence type="ECO:0000256" key="2">
    <source>
        <dbReference type="ARBA" id="ARBA00022801"/>
    </source>
</evidence>
<evidence type="ECO:0000259" key="5">
    <source>
        <dbReference type="Pfam" id="PF00703"/>
    </source>
</evidence>
<dbReference type="InterPro" id="IPR032311">
    <property type="entry name" value="DUF4982"/>
</dbReference>
<accession>A0A1S1YTC3</accession>
<keyword evidence="3" id="KW-0326">Glycosidase</keyword>
<dbReference type="PRINTS" id="PR00132">
    <property type="entry name" value="GLHYDRLASE2"/>
</dbReference>
<dbReference type="OrthoDB" id="9801077at2"/>
<dbReference type="SUPFAM" id="SSF49303">
    <property type="entry name" value="beta-Galactosidase/glucuronidase domain"/>
    <property type="match status" value="1"/>
</dbReference>
<dbReference type="GO" id="GO:0005975">
    <property type="term" value="P:carbohydrate metabolic process"/>
    <property type="evidence" value="ECO:0007669"/>
    <property type="project" value="InterPro"/>
</dbReference>
<keyword evidence="10" id="KW-1185">Reference proteome</keyword>
<evidence type="ECO:0008006" key="11">
    <source>
        <dbReference type="Google" id="ProtNLM"/>
    </source>
</evidence>
<organism evidence="9 10">
    <name type="scientific">Flammeovirga pacifica</name>
    <dbReference type="NCBI Taxonomy" id="915059"/>
    <lineage>
        <taxon>Bacteria</taxon>
        <taxon>Pseudomonadati</taxon>
        <taxon>Bacteroidota</taxon>
        <taxon>Cytophagia</taxon>
        <taxon>Cytophagales</taxon>
        <taxon>Flammeovirgaceae</taxon>
        <taxon>Flammeovirga</taxon>
    </lineage>
</organism>
<dbReference type="InterPro" id="IPR006104">
    <property type="entry name" value="Glyco_hydro_2_N"/>
</dbReference>
<evidence type="ECO:0000313" key="9">
    <source>
        <dbReference type="EMBL" id="OHX64277.1"/>
    </source>
</evidence>
<dbReference type="GO" id="GO:0004553">
    <property type="term" value="F:hydrolase activity, hydrolyzing O-glycosyl compounds"/>
    <property type="evidence" value="ECO:0007669"/>
    <property type="project" value="InterPro"/>
</dbReference>
<evidence type="ECO:0000259" key="8">
    <source>
        <dbReference type="Pfam" id="PF16355"/>
    </source>
</evidence>
<dbReference type="PANTHER" id="PTHR42732:SF1">
    <property type="entry name" value="BETA-MANNOSIDASE"/>
    <property type="match status" value="1"/>
</dbReference>
<feature type="domain" description="DUF4982" evidence="8">
    <location>
        <begin position="611"/>
        <end position="673"/>
    </location>
</feature>
<dbReference type="InterPro" id="IPR017853">
    <property type="entry name" value="GH"/>
</dbReference>
<sequence>MNNKLKTLFFILFICLITPLHLVAADKENFNQGWKFIKEISPVVINQNEVIKPNYNDKDWTKVSLPHTTNIEALPVNDQWQGIAWYRKEFTLDKSEANKQLLIELEAAMNYSQVWVNGQLLKEHQGGYLPVILDFTAVAKLGEKNTIVVRLDNTDNLVTGPKPLKRLDFNMYGGLYRNAWLIKKNQIHITNAILEDKVASGGIFVTYPEATAKKARVEVKTHIRNQKNSTEDIFVVQELKLGNKTVAKNKSQVVQFKNGQDKSIQQFVEVKKPKLWSTHSPNLYQLITKVYQGKTVVDQEVTTIGIRRMEFKGTKFYLNGEQMYLRGVNRHQEYPYVGYALSDNAQVRDAIKIKKAGFDYVRLSHYPHSPAFMEACDSLGLVVLDAILGWQFYDDTEAFRNQMFNASRDLVRRDRNHACVMAWEVSLNETQMPLEFREKLSAVAHEEYPGDQCFTAGWMEDGWDIFLQARQHKIKHHNTGITEKPYLVSEYGDWEYYSNNAGLNQDKMPRQQRLETSSRQLRAFGEKRLIKQAFNLQESHNDNKTTSAFADSYWVMYDYTRGYHPDIESSGLMDIYRLPKFGYYFYQSQRSPTKAYPAMVKMATYWQEDSPLDLKVFSNCEEVSIYVNDKLVETRKPDQDEISEHLNHPPFTFKLNEFEAGTIKAIGLIDGKEKVVEEIKTPKTAKRIQVALDESGVAVASGQNDIVFVYLKIVDEMGTVIEKYYKKVQVELEGDIQIMNNQDIVAEAGIATVVVRVNSLDKGFKVKAISEDKLKGEFNLIETK</sequence>
<reference evidence="9 10" key="1">
    <citation type="journal article" date="2012" name="Int. J. Syst. Evol. Microbiol.">
        <title>Flammeovirga pacifica sp. nov., isolated from deep-sea sediment.</title>
        <authorList>
            <person name="Xu H."/>
            <person name="Fu Y."/>
            <person name="Yang N."/>
            <person name="Ding Z."/>
            <person name="Lai Q."/>
            <person name="Zeng R."/>
        </authorList>
    </citation>
    <scope>NUCLEOTIDE SEQUENCE [LARGE SCALE GENOMIC DNA]</scope>
    <source>
        <strain evidence="10">DSM 24597 / LMG 26175 / WPAGA1</strain>
    </source>
</reference>
<dbReference type="Gene3D" id="3.20.20.80">
    <property type="entry name" value="Glycosidases"/>
    <property type="match status" value="1"/>
</dbReference>
<feature type="domain" description="Glycoside hydrolase family 2 catalytic" evidence="6">
    <location>
        <begin position="310"/>
        <end position="433"/>
    </location>
</feature>
<comment type="similarity">
    <text evidence="1">Belongs to the glycosyl hydrolase 2 family.</text>
</comment>
<keyword evidence="2" id="KW-0378">Hydrolase</keyword>
<dbReference type="Gene3D" id="2.60.40.10">
    <property type="entry name" value="Immunoglobulins"/>
    <property type="match status" value="2"/>
</dbReference>
<comment type="caution">
    <text evidence="9">The sequence shown here is derived from an EMBL/GenBank/DDBJ whole genome shotgun (WGS) entry which is preliminary data.</text>
</comment>
<dbReference type="RefSeq" id="WP_044220809.1">
    <property type="nucleotide sequence ID" value="NZ_JRYR02000002.1"/>
</dbReference>
<evidence type="ECO:0000256" key="4">
    <source>
        <dbReference type="SAM" id="SignalP"/>
    </source>
</evidence>
<feature type="signal peptide" evidence="4">
    <location>
        <begin position="1"/>
        <end position="24"/>
    </location>
</feature>
<feature type="domain" description="Glycoside hydrolase family 2 immunoglobulin-like beta-sandwich" evidence="5">
    <location>
        <begin position="205"/>
        <end position="307"/>
    </location>
</feature>
<protein>
    <recommendedName>
        <fullName evidence="11">Beta-galactosidase</fullName>
    </recommendedName>
</protein>
<evidence type="ECO:0000256" key="1">
    <source>
        <dbReference type="ARBA" id="ARBA00007401"/>
    </source>
</evidence>
<evidence type="ECO:0000259" key="7">
    <source>
        <dbReference type="Pfam" id="PF02837"/>
    </source>
</evidence>
<dbReference type="Pfam" id="PF02836">
    <property type="entry name" value="Glyco_hydro_2_C"/>
    <property type="match status" value="1"/>
</dbReference>
<evidence type="ECO:0000313" key="10">
    <source>
        <dbReference type="Proteomes" id="UP000179797"/>
    </source>
</evidence>
<dbReference type="EMBL" id="JRYR02000002">
    <property type="protein sequence ID" value="OHX64277.1"/>
    <property type="molecule type" value="Genomic_DNA"/>
</dbReference>
<dbReference type="InterPro" id="IPR051913">
    <property type="entry name" value="GH2_Domain-Containing"/>
</dbReference>
<name>A0A1S1YTC3_FLAPC</name>
<feature type="domain" description="Glycosyl hydrolases family 2 sugar binding" evidence="7">
    <location>
        <begin position="31"/>
        <end position="184"/>
    </location>
</feature>
<dbReference type="Gene3D" id="2.60.120.260">
    <property type="entry name" value="Galactose-binding domain-like"/>
    <property type="match status" value="1"/>
</dbReference>
<gene>
    <name evidence="9" type="ORF">NH26_22000</name>
</gene>
<dbReference type="Proteomes" id="UP000179797">
    <property type="component" value="Unassembled WGS sequence"/>
</dbReference>
<dbReference type="Pfam" id="PF16355">
    <property type="entry name" value="DUF4982"/>
    <property type="match status" value="1"/>
</dbReference>
<dbReference type="Pfam" id="PF00703">
    <property type="entry name" value="Glyco_hydro_2"/>
    <property type="match status" value="1"/>
</dbReference>
<dbReference type="InterPro" id="IPR006101">
    <property type="entry name" value="Glyco_hydro_2"/>
</dbReference>
<feature type="chain" id="PRO_5010185755" description="Beta-galactosidase" evidence="4">
    <location>
        <begin position="25"/>
        <end position="784"/>
    </location>
</feature>
<dbReference type="Pfam" id="PF02837">
    <property type="entry name" value="Glyco_hydro_2_N"/>
    <property type="match status" value="1"/>
</dbReference>
<dbReference type="PANTHER" id="PTHR42732">
    <property type="entry name" value="BETA-GALACTOSIDASE"/>
    <property type="match status" value="1"/>
</dbReference>
<dbReference type="InterPro" id="IPR008979">
    <property type="entry name" value="Galactose-bd-like_sf"/>
</dbReference>
<evidence type="ECO:0000259" key="6">
    <source>
        <dbReference type="Pfam" id="PF02836"/>
    </source>
</evidence>
<dbReference type="InterPro" id="IPR006103">
    <property type="entry name" value="Glyco_hydro_2_cat"/>
</dbReference>
<dbReference type="InterPro" id="IPR013783">
    <property type="entry name" value="Ig-like_fold"/>
</dbReference>
<dbReference type="SUPFAM" id="SSF51445">
    <property type="entry name" value="(Trans)glycosidases"/>
    <property type="match status" value="1"/>
</dbReference>